<evidence type="ECO:0000256" key="1">
    <source>
        <dbReference type="SAM" id="MobiDB-lite"/>
    </source>
</evidence>
<evidence type="ECO:0000313" key="3">
    <source>
        <dbReference type="Proteomes" id="UP000749559"/>
    </source>
</evidence>
<reference evidence="2" key="1">
    <citation type="submission" date="2022-03" db="EMBL/GenBank/DDBJ databases">
        <authorList>
            <person name="Martin C."/>
        </authorList>
    </citation>
    <scope>NUCLEOTIDE SEQUENCE</scope>
</reference>
<dbReference type="Proteomes" id="UP000749559">
    <property type="component" value="Unassembled WGS sequence"/>
</dbReference>
<organism evidence="2 3">
    <name type="scientific">Owenia fusiformis</name>
    <name type="common">Polychaete worm</name>
    <dbReference type="NCBI Taxonomy" id="6347"/>
    <lineage>
        <taxon>Eukaryota</taxon>
        <taxon>Metazoa</taxon>
        <taxon>Spiralia</taxon>
        <taxon>Lophotrochozoa</taxon>
        <taxon>Annelida</taxon>
        <taxon>Polychaeta</taxon>
        <taxon>Sedentaria</taxon>
        <taxon>Canalipalpata</taxon>
        <taxon>Sabellida</taxon>
        <taxon>Oweniida</taxon>
        <taxon>Oweniidae</taxon>
        <taxon>Owenia</taxon>
    </lineage>
</organism>
<protein>
    <submittedName>
        <fullName evidence="2">Uncharacterized protein</fullName>
    </submittedName>
</protein>
<dbReference type="EMBL" id="CAIIXF020000009">
    <property type="protein sequence ID" value="CAH1793807.1"/>
    <property type="molecule type" value="Genomic_DNA"/>
</dbReference>
<dbReference type="PROSITE" id="PS50158">
    <property type="entry name" value="ZF_CCHC"/>
    <property type="match status" value="1"/>
</dbReference>
<accession>A0A8J1UMP8</accession>
<dbReference type="AlphaFoldDB" id="A0A8J1UMP8"/>
<feature type="region of interest" description="Disordered" evidence="1">
    <location>
        <begin position="1"/>
        <end position="26"/>
    </location>
</feature>
<dbReference type="GO" id="GO:0003676">
    <property type="term" value="F:nucleic acid binding"/>
    <property type="evidence" value="ECO:0007669"/>
    <property type="project" value="InterPro"/>
</dbReference>
<evidence type="ECO:0000313" key="2">
    <source>
        <dbReference type="EMBL" id="CAH1793807.1"/>
    </source>
</evidence>
<sequence>MATSATENTLETTKDTALPSEASTEQMEATDFDMNGELLQSAFGDGEVHCGLQSRRQRKERDLHKMAYECCDTDILNSDTDELSKRIDNLSQMRSLPIEGNLYPNNFMNDGSQTKSSTIDALDLRIDMVWKRPGTQMNSQNRPLLKPMKIKTEHATSTNIETASLSEAGATPKRTHMNVHEMIHDVKGREQTCEEEKFFSPSALPIGANDCPTEISKPRLERQDAFYQLQMPQPNYYDVLYAPIVELEDTKYDSSVLLGDGFERQAVYPKSQRQQSSLFQDDKTETKDRIVPQKFSQLVHIPYVSSPYNCMQWGDSDLDDTGLMTAQEYVLDQGYRMPLLKQLGNDDRSHSADLYRQQSERPLSNKHINVRRPARKACPGEKLPTYSAIEVGADERVFIEAQAQTDFDMETCVSFVEPKTLNGVSCVPLQCEAFTRGHKKRIVTEHDTPFKVAAVNEPANSLNKEQIQNVMNDFKAETQRLVTSQMEKLGKKLMQKLTTKTEKNPKKKNRRVYCKLCDCREHSIFDCKSRHPNSKKHGSKACFRCGEDNHGVMDCPKGSPEPKGSGN</sequence>
<dbReference type="GO" id="GO:0008270">
    <property type="term" value="F:zinc ion binding"/>
    <property type="evidence" value="ECO:0007669"/>
    <property type="project" value="InterPro"/>
</dbReference>
<keyword evidence="3" id="KW-1185">Reference proteome</keyword>
<gene>
    <name evidence="2" type="ORF">OFUS_LOCUS18610</name>
</gene>
<comment type="caution">
    <text evidence="2">The sequence shown here is derived from an EMBL/GenBank/DDBJ whole genome shotgun (WGS) entry which is preliminary data.</text>
</comment>
<dbReference type="InterPro" id="IPR001878">
    <property type="entry name" value="Znf_CCHC"/>
</dbReference>
<proteinExistence type="predicted"/>
<name>A0A8J1UMP8_OWEFU</name>
<feature type="compositionally biased region" description="Polar residues" evidence="1">
    <location>
        <begin position="1"/>
        <end position="11"/>
    </location>
</feature>